<gene>
    <name evidence="1" type="ORF">GALL_475640</name>
</gene>
<sequence length="102" mass="11228">MELSTPEPWLPVVRTRKLPSGALSTMPRWYSVRPGFLRRVCVLCALSSGGSARMQPIMRNRAGRTKAKKVTITATGLPGRPNKTASPVLYLLFLEELSMLSA</sequence>
<organism evidence="1">
    <name type="scientific">mine drainage metagenome</name>
    <dbReference type="NCBI Taxonomy" id="410659"/>
    <lineage>
        <taxon>unclassified sequences</taxon>
        <taxon>metagenomes</taxon>
        <taxon>ecological metagenomes</taxon>
    </lineage>
</organism>
<protein>
    <submittedName>
        <fullName evidence="1">Uncharacterized protein</fullName>
    </submittedName>
</protein>
<accession>A0A1J5PH93</accession>
<dbReference type="EMBL" id="MLJW01004009">
    <property type="protein sequence ID" value="OIQ70822.1"/>
    <property type="molecule type" value="Genomic_DNA"/>
</dbReference>
<reference evidence="1" key="1">
    <citation type="submission" date="2016-10" db="EMBL/GenBank/DDBJ databases">
        <title>Sequence of Gallionella enrichment culture.</title>
        <authorList>
            <person name="Poehlein A."/>
            <person name="Muehling M."/>
            <person name="Daniel R."/>
        </authorList>
    </citation>
    <scope>NUCLEOTIDE SEQUENCE</scope>
</reference>
<dbReference type="AlphaFoldDB" id="A0A1J5PH93"/>
<name>A0A1J5PH93_9ZZZZ</name>
<comment type="caution">
    <text evidence="1">The sequence shown here is derived from an EMBL/GenBank/DDBJ whole genome shotgun (WGS) entry which is preliminary data.</text>
</comment>
<proteinExistence type="predicted"/>
<evidence type="ECO:0000313" key="1">
    <source>
        <dbReference type="EMBL" id="OIQ70822.1"/>
    </source>
</evidence>